<protein>
    <recommendedName>
        <fullName evidence="4">RING-type E3 ubiquitin transferase</fullName>
    </recommendedName>
</protein>
<dbReference type="EMBL" id="CAUYUJ010014773">
    <property type="protein sequence ID" value="CAK0845894.1"/>
    <property type="molecule type" value="Genomic_DNA"/>
</dbReference>
<dbReference type="PANTHER" id="PTHR45725:SF18">
    <property type="entry name" value="ORC1-LIKE AAA ATPASE DOMAIN-CONTAINING PROTEIN"/>
    <property type="match status" value="1"/>
</dbReference>
<proteinExistence type="predicted"/>
<keyword evidence="1" id="KW-0812">Transmembrane</keyword>
<accession>A0ABN9TJ79</accession>
<evidence type="ECO:0000313" key="3">
    <source>
        <dbReference type="Proteomes" id="UP001189429"/>
    </source>
</evidence>
<organism evidence="2 3">
    <name type="scientific">Prorocentrum cordatum</name>
    <dbReference type="NCBI Taxonomy" id="2364126"/>
    <lineage>
        <taxon>Eukaryota</taxon>
        <taxon>Sar</taxon>
        <taxon>Alveolata</taxon>
        <taxon>Dinophyceae</taxon>
        <taxon>Prorocentrales</taxon>
        <taxon>Prorocentraceae</taxon>
        <taxon>Prorocentrum</taxon>
    </lineage>
</organism>
<name>A0ABN9TJ79_9DINO</name>
<keyword evidence="1" id="KW-0472">Membrane</keyword>
<feature type="transmembrane region" description="Helical" evidence="1">
    <location>
        <begin position="33"/>
        <end position="55"/>
    </location>
</feature>
<comment type="caution">
    <text evidence="2">The sequence shown here is derived from an EMBL/GenBank/DDBJ whole genome shotgun (WGS) entry which is preliminary data.</text>
</comment>
<dbReference type="PANTHER" id="PTHR45725">
    <property type="entry name" value="FORMIN HOMOLOGY 2 FAMILY MEMBER"/>
    <property type="match status" value="1"/>
</dbReference>
<dbReference type="Proteomes" id="UP001189429">
    <property type="component" value="Unassembled WGS sequence"/>
</dbReference>
<dbReference type="InterPro" id="IPR051425">
    <property type="entry name" value="Formin_Homology"/>
</dbReference>
<sequence>MSCPACPVAPHAAAEPEAAGPCPSPASAECRGFGAGFALGLLAGALLAVVAAVALQALRRLAGYAGAWLRSGRDLEIDDLGEEARAQVKVLRQPHCSLAAAGVTVGDFLGIQYNVGGRALVHERVVVTLDPGTPGTAAIVTVDGEEYDEQVVGNADVLHWDLLPGGAPGGVFPWAPAARYYRFRAIPAVAALTAAAGRACARLGLAAPAGPVVPNVAGRAPAAAAPAAAPAGALALPAGGAPGPEGGGVAALVAALGGPAGGAAGGALAPAPAPVAAAVAPAALVAGGAPVPPAGLGMLAPGPAGPAVAAAPGVAPPAAVPAPAGVPAGGAQASPGGHARIFTVVRDLRGVRRADFRVMVSQM</sequence>
<keyword evidence="1" id="KW-1133">Transmembrane helix</keyword>
<feature type="non-terminal residue" evidence="2">
    <location>
        <position position="363"/>
    </location>
</feature>
<evidence type="ECO:0000313" key="2">
    <source>
        <dbReference type="EMBL" id="CAK0845894.1"/>
    </source>
</evidence>
<evidence type="ECO:0008006" key="4">
    <source>
        <dbReference type="Google" id="ProtNLM"/>
    </source>
</evidence>
<reference evidence="2" key="1">
    <citation type="submission" date="2023-10" db="EMBL/GenBank/DDBJ databases">
        <authorList>
            <person name="Chen Y."/>
            <person name="Shah S."/>
            <person name="Dougan E. K."/>
            <person name="Thang M."/>
            <person name="Chan C."/>
        </authorList>
    </citation>
    <scope>NUCLEOTIDE SEQUENCE [LARGE SCALE GENOMIC DNA]</scope>
</reference>
<evidence type="ECO:0000256" key="1">
    <source>
        <dbReference type="SAM" id="Phobius"/>
    </source>
</evidence>
<keyword evidence="3" id="KW-1185">Reference proteome</keyword>
<gene>
    <name evidence="2" type="ORF">PCOR1329_LOCUS39543</name>
</gene>